<protein>
    <recommendedName>
        <fullName evidence="2">Thioredoxin-like fold domain-containing protein</fullName>
    </recommendedName>
</protein>
<sequence length="214" mass="22321">MRYLWAAVVVALGCLVTGPAHADVAPATTVAADGFSVLLGSPDAPVQLEIFCEPQCPVCAQFEDASGGALAHRIGNGELAVTYRWLTFLDQKRGTDKSDRIANALILAADPATPPVAYQGFVNEIYRQQDAHSPSPSAAELATMAARSGVGGMAIARIAIDLPAVDTAAMSSANMDRLKQVNPDNPGTPTVYDLGSHTVVDVQDGGWLDALFAS</sequence>
<keyword evidence="1" id="KW-0732">Signal</keyword>
<organism evidence="3 4">
    <name type="scientific">Mycolicibacillus trivialis</name>
    <dbReference type="NCBI Taxonomy" id="1798"/>
    <lineage>
        <taxon>Bacteria</taxon>
        <taxon>Bacillati</taxon>
        <taxon>Actinomycetota</taxon>
        <taxon>Actinomycetes</taxon>
        <taxon>Mycobacteriales</taxon>
        <taxon>Mycobacteriaceae</taxon>
        <taxon>Mycolicibacillus</taxon>
    </lineage>
</organism>
<dbReference type="OrthoDB" id="117402at2"/>
<name>A0A1X2EM78_9MYCO</name>
<gene>
    <name evidence="3" type="ORF">AWC30_06890</name>
</gene>
<accession>A0A1X2EM78</accession>
<dbReference type="STRING" id="1798.AWC30_06890"/>
<dbReference type="InterPro" id="IPR012336">
    <property type="entry name" value="Thioredoxin-like_fold"/>
</dbReference>
<dbReference type="EMBL" id="LQPZ01000016">
    <property type="protein sequence ID" value="ORX06128.1"/>
    <property type="molecule type" value="Genomic_DNA"/>
</dbReference>
<dbReference type="Gene3D" id="3.40.30.10">
    <property type="entry name" value="Glutaredoxin"/>
    <property type="match status" value="1"/>
</dbReference>
<feature type="domain" description="Thioredoxin-like fold" evidence="2">
    <location>
        <begin position="37"/>
        <end position="192"/>
    </location>
</feature>
<dbReference type="RefSeq" id="WP_085109399.1">
    <property type="nucleotide sequence ID" value="NZ_JACKSN010000153.1"/>
</dbReference>
<comment type="caution">
    <text evidence="3">The sequence shown here is derived from an EMBL/GenBank/DDBJ whole genome shotgun (WGS) entry which is preliminary data.</text>
</comment>
<keyword evidence="4" id="KW-1185">Reference proteome</keyword>
<dbReference type="AlphaFoldDB" id="A0A1X2EM78"/>
<evidence type="ECO:0000256" key="1">
    <source>
        <dbReference type="SAM" id="SignalP"/>
    </source>
</evidence>
<evidence type="ECO:0000313" key="3">
    <source>
        <dbReference type="EMBL" id="ORX06128.1"/>
    </source>
</evidence>
<feature type="signal peptide" evidence="1">
    <location>
        <begin position="1"/>
        <end position="22"/>
    </location>
</feature>
<dbReference type="Proteomes" id="UP000193090">
    <property type="component" value="Unassembled WGS sequence"/>
</dbReference>
<evidence type="ECO:0000259" key="2">
    <source>
        <dbReference type="Pfam" id="PF13462"/>
    </source>
</evidence>
<dbReference type="SUPFAM" id="SSF52833">
    <property type="entry name" value="Thioredoxin-like"/>
    <property type="match status" value="1"/>
</dbReference>
<proteinExistence type="predicted"/>
<evidence type="ECO:0000313" key="4">
    <source>
        <dbReference type="Proteomes" id="UP000193090"/>
    </source>
</evidence>
<reference evidence="3 4" key="1">
    <citation type="submission" date="2016-01" db="EMBL/GenBank/DDBJ databases">
        <title>The new phylogeny of the genus Mycobacterium.</title>
        <authorList>
            <person name="Tarcisio F."/>
            <person name="Conor M."/>
            <person name="Antonella G."/>
            <person name="Elisabetta G."/>
            <person name="Giulia F.S."/>
            <person name="Sara T."/>
            <person name="Anna F."/>
            <person name="Clotilde B."/>
            <person name="Roberto B."/>
            <person name="Veronica D.S."/>
            <person name="Fabio R."/>
            <person name="Monica P."/>
            <person name="Olivier J."/>
            <person name="Enrico T."/>
            <person name="Nicola S."/>
        </authorList>
    </citation>
    <scope>NUCLEOTIDE SEQUENCE [LARGE SCALE GENOMIC DNA]</scope>
    <source>
        <strain evidence="3 4">DSM 44153</strain>
    </source>
</reference>
<feature type="chain" id="PRO_5012823706" description="Thioredoxin-like fold domain-containing protein" evidence="1">
    <location>
        <begin position="23"/>
        <end position="214"/>
    </location>
</feature>
<dbReference type="InterPro" id="IPR036249">
    <property type="entry name" value="Thioredoxin-like_sf"/>
</dbReference>
<dbReference type="Pfam" id="PF13462">
    <property type="entry name" value="Thioredoxin_4"/>
    <property type="match status" value="1"/>
</dbReference>